<organism evidence="2 3">
    <name type="scientific">Catellatospora bangladeshensis</name>
    <dbReference type="NCBI Taxonomy" id="310355"/>
    <lineage>
        <taxon>Bacteria</taxon>
        <taxon>Bacillati</taxon>
        <taxon>Actinomycetota</taxon>
        <taxon>Actinomycetes</taxon>
        <taxon>Micromonosporales</taxon>
        <taxon>Micromonosporaceae</taxon>
        <taxon>Catellatospora</taxon>
    </lineage>
</organism>
<dbReference type="Proteomes" id="UP000601223">
    <property type="component" value="Unassembled WGS sequence"/>
</dbReference>
<sequence length="170" mass="17031">MSVSRIVRWAAAAAIVTAGALAGPASAAPPAEPPAVPGTQASRFEVPLTGSATFEELGELAFTGTVRVAVSNPADAAAKRIIHTRLGEVVGTGTGVTCEARSAEHFRLAVAETLTFTGTFDLVPPDGTAAGDAAEACWGQHLDVEFTVALGADGKVTGQPTAVVAEVPAP</sequence>
<gene>
    <name evidence="2" type="ORF">Cba03nite_16320</name>
</gene>
<evidence type="ECO:0000313" key="2">
    <source>
        <dbReference type="EMBL" id="GIF80283.1"/>
    </source>
</evidence>
<feature type="chain" id="PRO_5035304518" evidence="1">
    <location>
        <begin position="28"/>
        <end position="170"/>
    </location>
</feature>
<keyword evidence="3" id="KW-1185">Reference proteome</keyword>
<comment type="caution">
    <text evidence="2">The sequence shown here is derived from an EMBL/GenBank/DDBJ whole genome shotgun (WGS) entry which is preliminary data.</text>
</comment>
<evidence type="ECO:0000256" key="1">
    <source>
        <dbReference type="SAM" id="SignalP"/>
    </source>
</evidence>
<keyword evidence="1" id="KW-0732">Signal</keyword>
<feature type="signal peptide" evidence="1">
    <location>
        <begin position="1"/>
        <end position="27"/>
    </location>
</feature>
<dbReference type="EMBL" id="BONF01000009">
    <property type="protein sequence ID" value="GIF80283.1"/>
    <property type="molecule type" value="Genomic_DNA"/>
</dbReference>
<dbReference type="RefSeq" id="WP_203743692.1">
    <property type="nucleotide sequence ID" value="NZ_BONF01000009.1"/>
</dbReference>
<name>A0A8J3JKF7_9ACTN</name>
<dbReference type="AlphaFoldDB" id="A0A8J3JKF7"/>
<proteinExistence type="predicted"/>
<reference evidence="2 3" key="1">
    <citation type="submission" date="2021-01" db="EMBL/GenBank/DDBJ databases">
        <title>Whole genome shotgun sequence of Catellatospora bangladeshensis NBRC 107357.</title>
        <authorList>
            <person name="Komaki H."/>
            <person name="Tamura T."/>
        </authorList>
    </citation>
    <scope>NUCLEOTIDE SEQUENCE [LARGE SCALE GENOMIC DNA]</scope>
    <source>
        <strain evidence="2 3">NBRC 107357</strain>
    </source>
</reference>
<evidence type="ECO:0000313" key="3">
    <source>
        <dbReference type="Proteomes" id="UP000601223"/>
    </source>
</evidence>
<accession>A0A8J3JKF7</accession>
<protein>
    <submittedName>
        <fullName evidence="2">Uncharacterized protein</fullName>
    </submittedName>
</protein>